<sequence length="172" mass="18788">MPEATQPRDGFTIFRAADAPGLMEAGCMAVEPFSPVQRAGMDAALAAGFLEGDEVKVLVNIPGFSLTHVWFKKGYPLPLHSHDADCLYYIIAGGVRLGTEDLGARDSFFIPAGVPYTYRPGENGVELLEFRQANNFNFLNLAKGETFWTKAAATCEANRADWRTAERPTLNA</sequence>
<dbReference type="AlphaFoldDB" id="A0A558RBA8"/>
<dbReference type="Gene3D" id="2.60.120.10">
    <property type="entry name" value="Jelly Rolls"/>
    <property type="match status" value="1"/>
</dbReference>
<comment type="caution">
    <text evidence="1">The sequence shown here is derived from an EMBL/GenBank/DDBJ whole genome shotgun (WGS) entry which is preliminary data.</text>
</comment>
<name>A0A558RBA8_9SPHN</name>
<evidence type="ECO:0000313" key="1">
    <source>
        <dbReference type="EMBL" id="TVV76727.1"/>
    </source>
</evidence>
<reference evidence="1 2" key="1">
    <citation type="submission" date="2019-07" db="EMBL/GenBank/DDBJ databases">
        <title>Sphingomonas solaris sp. nov., isolated from a solar panel from Boston, Massachusetts.</title>
        <authorList>
            <person name="Tanner K."/>
            <person name="Pascual J."/>
            <person name="Mancuso C."/>
            <person name="Pereto J."/>
            <person name="Khalil A."/>
            <person name="Vilanova C."/>
        </authorList>
    </citation>
    <scope>NUCLEOTIDE SEQUENCE [LARGE SCALE GENOMIC DNA]</scope>
    <source>
        <strain evidence="1 2">R4DWN</strain>
    </source>
</reference>
<gene>
    <name evidence="1" type="ORF">FOY91_03210</name>
</gene>
<dbReference type="Proteomes" id="UP000318681">
    <property type="component" value="Unassembled WGS sequence"/>
</dbReference>
<protein>
    <submittedName>
        <fullName evidence="1">Cupin domain-containing protein</fullName>
    </submittedName>
</protein>
<dbReference type="InterPro" id="IPR014710">
    <property type="entry name" value="RmlC-like_jellyroll"/>
</dbReference>
<dbReference type="OrthoDB" id="7618523at2"/>
<dbReference type="SUPFAM" id="SSF51182">
    <property type="entry name" value="RmlC-like cupins"/>
    <property type="match status" value="1"/>
</dbReference>
<keyword evidence="2" id="KW-1185">Reference proteome</keyword>
<dbReference type="EMBL" id="VNIM01000007">
    <property type="protein sequence ID" value="TVV76727.1"/>
    <property type="molecule type" value="Genomic_DNA"/>
</dbReference>
<proteinExistence type="predicted"/>
<organism evidence="1 2">
    <name type="scientific">Alterirhizorhabdus solaris</name>
    <dbReference type="NCBI Taxonomy" id="2529389"/>
    <lineage>
        <taxon>Bacteria</taxon>
        <taxon>Pseudomonadati</taxon>
        <taxon>Pseudomonadota</taxon>
        <taxon>Alphaproteobacteria</taxon>
        <taxon>Sphingomonadales</taxon>
        <taxon>Rhizorhabdaceae</taxon>
        <taxon>Alterirhizorhabdus</taxon>
    </lineage>
</organism>
<dbReference type="RefSeq" id="WP_145148069.1">
    <property type="nucleotide sequence ID" value="NZ_VNIM01000007.1"/>
</dbReference>
<accession>A0A558RBA8</accession>
<evidence type="ECO:0000313" key="2">
    <source>
        <dbReference type="Proteomes" id="UP000318681"/>
    </source>
</evidence>
<dbReference type="InterPro" id="IPR011051">
    <property type="entry name" value="RmlC_Cupin_sf"/>
</dbReference>